<dbReference type="Pfam" id="PF01261">
    <property type="entry name" value="AP_endonuc_2"/>
    <property type="match status" value="1"/>
</dbReference>
<reference evidence="2 3" key="1">
    <citation type="submission" date="2019-08" db="EMBL/GenBank/DDBJ databases">
        <authorList>
            <person name="Seo Y.L."/>
        </authorList>
    </citation>
    <scope>NUCLEOTIDE SEQUENCE [LARGE SCALE GENOMIC DNA]</scope>
    <source>
        <strain evidence="2 3">MaA-C15</strain>
    </source>
</reference>
<organism evidence="2 3">
    <name type="scientific">Neoaquamicrobium microcysteis</name>
    <dbReference type="NCBI Taxonomy" id="2682781"/>
    <lineage>
        <taxon>Bacteria</taxon>
        <taxon>Pseudomonadati</taxon>
        <taxon>Pseudomonadota</taxon>
        <taxon>Alphaproteobacteria</taxon>
        <taxon>Hyphomicrobiales</taxon>
        <taxon>Phyllobacteriaceae</taxon>
        <taxon>Neoaquamicrobium</taxon>
    </lineage>
</organism>
<keyword evidence="3" id="KW-1185">Reference proteome</keyword>
<protein>
    <submittedName>
        <fullName evidence="2">Sugar phosphate isomerase/epimerase</fullName>
    </submittedName>
</protein>
<proteinExistence type="predicted"/>
<dbReference type="InterPro" id="IPR036237">
    <property type="entry name" value="Xyl_isomerase-like_sf"/>
</dbReference>
<dbReference type="OrthoDB" id="9072761at2"/>
<dbReference type="Gene3D" id="3.20.20.150">
    <property type="entry name" value="Divalent-metal-dependent TIM barrel enzymes"/>
    <property type="match status" value="1"/>
</dbReference>
<accession>A0A5D4GXX1</accession>
<dbReference type="PANTHER" id="PTHR12110">
    <property type="entry name" value="HYDROXYPYRUVATE ISOMERASE"/>
    <property type="match status" value="1"/>
</dbReference>
<dbReference type="InterPro" id="IPR013022">
    <property type="entry name" value="Xyl_isomerase-like_TIM-brl"/>
</dbReference>
<reference evidence="2 3" key="2">
    <citation type="submission" date="2019-09" db="EMBL/GenBank/DDBJ databases">
        <title>Mesorhizobium sp. MaA-C15 isolated from Microcystis aeruginosa.</title>
        <authorList>
            <person name="Jeong S.E."/>
            <person name="Jin H.M."/>
            <person name="Jeon C.O."/>
        </authorList>
    </citation>
    <scope>NUCLEOTIDE SEQUENCE [LARGE SCALE GENOMIC DNA]</scope>
    <source>
        <strain evidence="2 3">MaA-C15</strain>
    </source>
</reference>
<dbReference type="EMBL" id="VSZS01000061">
    <property type="protein sequence ID" value="TYR32709.1"/>
    <property type="molecule type" value="Genomic_DNA"/>
</dbReference>
<dbReference type="SUPFAM" id="SSF51658">
    <property type="entry name" value="Xylose isomerase-like"/>
    <property type="match status" value="1"/>
</dbReference>
<comment type="caution">
    <text evidence="2">The sequence shown here is derived from an EMBL/GenBank/DDBJ whole genome shotgun (WGS) entry which is preliminary data.</text>
</comment>
<sequence length="273" mass="29032">MIPKLGLAHFSAINVPPHEFARLAAAAGYGRIGLRLCPPFAGAPHYPLRAGSDALRSLSRLCVDLSIEVHDIEAVVIDAGFDPRTMLPTLEAAAELRATRLTVAGDDPDYARLAANFSLLCELAFPYGVSVDMENMGWRSIATYAQADALVASIAADNSGVLVDAIHFFRNGGDMAQLHSGLARVRSVQLCDVAGPAPETAEAMMAEARAGRLPPGEGELPLHALLKALRPEASISIEVPLSEPGCSAAYHIQHLMACTRQLFEASNETSPKR</sequence>
<dbReference type="GO" id="GO:0016853">
    <property type="term" value="F:isomerase activity"/>
    <property type="evidence" value="ECO:0007669"/>
    <property type="project" value="UniProtKB-KW"/>
</dbReference>
<feature type="domain" description="Xylose isomerase-like TIM barrel" evidence="1">
    <location>
        <begin position="85"/>
        <end position="242"/>
    </location>
</feature>
<evidence type="ECO:0000259" key="1">
    <source>
        <dbReference type="Pfam" id="PF01261"/>
    </source>
</evidence>
<dbReference type="PANTHER" id="PTHR12110:SF48">
    <property type="entry name" value="BLL3656 PROTEIN"/>
    <property type="match status" value="1"/>
</dbReference>
<dbReference type="Proteomes" id="UP000323258">
    <property type="component" value="Unassembled WGS sequence"/>
</dbReference>
<keyword evidence="2" id="KW-0413">Isomerase</keyword>
<evidence type="ECO:0000313" key="3">
    <source>
        <dbReference type="Proteomes" id="UP000323258"/>
    </source>
</evidence>
<name>A0A5D4GXX1_9HYPH</name>
<evidence type="ECO:0000313" key="2">
    <source>
        <dbReference type="EMBL" id="TYR32709.1"/>
    </source>
</evidence>
<dbReference type="AlphaFoldDB" id="A0A5D4GXX1"/>
<dbReference type="InterPro" id="IPR050312">
    <property type="entry name" value="IolE/XylAMocC-like"/>
</dbReference>
<gene>
    <name evidence="2" type="ORF">FY036_09380</name>
</gene>
<dbReference type="RefSeq" id="WP_148914473.1">
    <property type="nucleotide sequence ID" value="NZ_VSZS01000061.1"/>
</dbReference>